<reference evidence="1" key="1">
    <citation type="journal article" date="2014" name="Front. Microbiol.">
        <title>High frequency of phylogenetically diverse reductive dehalogenase-homologous genes in deep subseafloor sedimentary metagenomes.</title>
        <authorList>
            <person name="Kawai M."/>
            <person name="Futagami T."/>
            <person name="Toyoda A."/>
            <person name="Takaki Y."/>
            <person name="Nishi S."/>
            <person name="Hori S."/>
            <person name="Arai W."/>
            <person name="Tsubouchi T."/>
            <person name="Morono Y."/>
            <person name="Uchiyama I."/>
            <person name="Ito T."/>
            <person name="Fujiyama A."/>
            <person name="Inagaki F."/>
            <person name="Takami H."/>
        </authorList>
    </citation>
    <scope>NUCLEOTIDE SEQUENCE</scope>
    <source>
        <strain evidence="1">Expedition CK06-06</strain>
    </source>
</reference>
<dbReference type="EMBL" id="BART01025659">
    <property type="protein sequence ID" value="GAH03409.1"/>
    <property type="molecule type" value="Genomic_DNA"/>
</dbReference>
<accession>X1DEC0</accession>
<feature type="non-terminal residue" evidence="1">
    <location>
        <position position="1"/>
    </location>
</feature>
<proteinExistence type="predicted"/>
<gene>
    <name evidence="1" type="ORF">S01H4_46009</name>
</gene>
<organism evidence="1">
    <name type="scientific">marine sediment metagenome</name>
    <dbReference type="NCBI Taxonomy" id="412755"/>
    <lineage>
        <taxon>unclassified sequences</taxon>
        <taxon>metagenomes</taxon>
        <taxon>ecological metagenomes</taxon>
    </lineage>
</organism>
<name>X1DEC0_9ZZZZ</name>
<dbReference type="AlphaFoldDB" id="X1DEC0"/>
<evidence type="ECO:0000313" key="1">
    <source>
        <dbReference type="EMBL" id="GAH03409.1"/>
    </source>
</evidence>
<protein>
    <submittedName>
        <fullName evidence="1">Uncharacterized protein</fullName>
    </submittedName>
</protein>
<sequence length="39" mass="4114">TSTVHGVTHANVRCAYGEAVAAEEPALQDGAHRLVLIKK</sequence>
<comment type="caution">
    <text evidence="1">The sequence shown here is derived from an EMBL/GenBank/DDBJ whole genome shotgun (WGS) entry which is preliminary data.</text>
</comment>